<dbReference type="SMART" id="SM00409">
    <property type="entry name" value="IG"/>
    <property type="match status" value="1"/>
</dbReference>
<evidence type="ECO:0000259" key="7">
    <source>
        <dbReference type="PROSITE" id="PS50835"/>
    </source>
</evidence>
<dbReference type="Proteomes" id="UP000694380">
    <property type="component" value="Unplaced"/>
</dbReference>
<dbReference type="GO" id="GO:0005102">
    <property type="term" value="F:signaling receptor binding"/>
    <property type="evidence" value="ECO:0007669"/>
    <property type="project" value="TreeGrafter"/>
</dbReference>
<name>A0A8C3HUS6_CHRPI</name>
<dbReference type="InterPro" id="IPR007110">
    <property type="entry name" value="Ig-like_dom"/>
</dbReference>
<dbReference type="Ensembl" id="ENSCPBT00000027830.1">
    <property type="protein sequence ID" value="ENSCPBP00000023632.1"/>
    <property type="gene ID" value="ENSCPBG00000016871.1"/>
</dbReference>
<evidence type="ECO:0000256" key="2">
    <source>
        <dbReference type="ARBA" id="ARBA00022729"/>
    </source>
</evidence>
<evidence type="ECO:0000256" key="3">
    <source>
        <dbReference type="ARBA" id="ARBA00023136"/>
    </source>
</evidence>
<dbReference type="FunFam" id="2.60.40.10:FF:000142">
    <property type="entry name" value="V-set domain-containing T-cell activation inhibitor 1"/>
    <property type="match status" value="1"/>
</dbReference>
<dbReference type="InterPro" id="IPR003599">
    <property type="entry name" value="Ig_sub"/>
</dbReference>
<dbReference type="SMART" id="SM00406">
    <property type="entry name" value="IGv"/>
    <property type="match status" value="1"/>
</dbReference>
<evidence type="ECO:0000256" key="5">
    <source>
        <dbReference type="ARBA" id="ARBA00023180"/>
    </source>
</evidence>
<evidence type="ECO:0000313" key="9">
    <source>
        <dbReference type="Proteomes" id="UP000694380"/>
    </source>
</evidence>
<dbReference type="Gene3D" id="2.60.40.10">
    <property type="entry name" value="Immunoglobulins"/>
    <property type="match status" value="1"/>
</dbReference>
<feature type="domain" description="Ig-like" evidence="7">
    <location>
        <begin position="19"/>
        <end position="119"/>
    </location>
</feature>
<keyword evidence="6" id="KW-0393">Immunoglobulin domain</keyword>
<evidence type="ECO:0000256" key="6">
    <source>
        <dbReference type="ARBA" id="ARBA00023319"/>
    </source>
</evidence>
<evidence type="ECO:0000256" key="4">
    <source>
        <dbReference type="ARBA" id="ARBA00023157"/>
    </source>
</evidence>
<comment type="subcellular location">
    <subcellularLocation>
        <location evidence="1">Membrane</location>
    </subcellularLocation>
</comment>
<evidence type="ECO:0000313" key="8">
    <source>
        <dbReference type="Ensembl" id="ENSCPBP00000023632.1"/>
    </source>
</evidence>
<accession>A0A8C3HUS6</accession>
<dbReference type="GO" id="GO:0050863">
    <property type="term" value="P:regulation of T cell activation"/>
    <property type="evidence" value="ECO:0007669"/>
    <property type="project" value="UniProtKB-ARBA"/>
</dbReference>
<dbReference type="InterPro" id="IPR050504">
    <property type="entry name" value="IgSF_BTN/MOG"/>
</dbReference>
<dbReference type="AlphaFoldDB" id="A0A8C3HUS6"/>
<keyword evidence="4" id="KW-1015">Disulfide bond</keyword>
<dbReference type="GO" id="GO:0001817">
    <property type="term" value="P:regulation of cytokine production"/>
    <property type="evidence" value="ECO:0007669"/>
    <property type="project" value="TreeGrafter"/>
</dbReference>
<dbReference type="InterPro" id="IPR013783">
    <property type="entry name" value="Ig-like_fold"/>
</dbReference>
<sequence>MQQYESLFISSPTVTGIVGQDVVLPCHISTGTQPANMEVQWKKIIQAAIETVHEYRANPGQDVPGQKYQGRTALLKDGFTSGNVSLKLKNVQPADEGTYSCIVKSNEWSADAATELKIAGWGLKVGRNHSALWISSAHQGPWGPAPLTYTRGLSRPYLAPEYRQSEGGLKPFLFSILAQIRGTRELRNRPSLLRALSMGLSILQ</sequence>
<protein>
    <recommendedName>
        <fullName evidence="7">Ig-like domain-containing protein</fullName>
    </recommendedName>
</protein>
<dbReference type="GO" id="GO:0009897">
    <property type="term" value="C:external side of plasma membrane"/>
    <property type="evidence" value="ECO:0007669"/>
    <property type="project" value="TreeGrafter"/>
</dbReference>
<dbReference type="GO" id="GO:1903037">
    <property type="term" value="P:regulation of leukocyte cell-cell adhesion"/>
    <property type="evidence" value="ECO:0007669"/>
    <property type="project" value="UniProtKB-ARBA"/>
</dbReference>
<reference evidence="8" key="2">
    <citation type="submission" date="2025-09" db="UniProtKB">
        <authorList>
            <consortium name="Ensembl"/>
        </authorList>
    </citation>
    <scope>IDENTIFICATION</scope>
</reference>
<dbReference type="PROSITE" id="PS50835">
    <property type="entry name" value="IG_LIKE"/>
    <property type="match status" value="1"/>
</dbReference>
<keyword evidence="9" id="KW-1185">Reference proteome</keyword>
<keyword evidence="5" id="KW-0325">Glycoprotein</keyword>
<dbReference type="InterPro" id="IPR013106">
    <property type="entry name" value="Ig_V-set"/>
</dbReference>
<dbReference type="GeneTree" id="ENSGT01120000271914"/>
<dbReference type="Pfam" id="PF07686">
    <property type="entry name" value="V-set"/>
    <property type="match status" value="1"/>
</dbReference>
<keyword evidence="3" id="KW-0472">Membrane</keyword>
<reference evidence="8" key="1">
    <citation type="submission" date="2025-08" db="UniProtKB">
        <authorList>
            <consortium name="Ensembl"/>
        </authorList>
    </citation>
    <scope>IDENTIFICATION</scope>
</reference>
<dbReference type="GO" id="GO:0050852">
    <property type="term" value="P:T cell receptor signaling pathway"/>
    <property type="evidence" value="ECO:0007669"/>
    <property type="project" value="TreeGrafter"/>
</dbReference>
<dbReference type="PANTHER" id="PTHR24100">
    <property type="entry name" value="BUTYROPHILIN"/>
    <property type="match status" value="1"/>
</dbReference>
<evidence type="ECO:0000256" key="1">
    <source>
        <dbReference type="ARBA" id="ARBA00004370"/>
    </source>
</evidence>
<keyword evidence="2" id="KW-0732">Signal</keyword>
<dbReference type="InterPro" id="IPR036179">
    <property type="entry name" value="Ig-like_dom_sf"/>
</dbReference>
<dbReference type="OMA" id="HSALWIS"/>
<dbReference type="InterPro" id="IPR003598">
    <property type="entry name" value="Ig_sub2"/>
</dbReference>
<proteinExistence type="predicted"/>
<organism evidence="8 9">
    <name type="scientific">Chrysemys picta bellii</name>
    <name type="common">Western painted turtle</name>
    <name type="synonym">Emys bellii</name>
    <dbReference type="NCBI Taxonomy" id="8478"/>
    <lineage>
        <taxon>Eukaryota</taxon>
        <taxon>Metazoa</taxon>
        <taxon>Chordata</taxon>
        <taxon>Craniata</taxon>
        <taxon>Vertebrata</taxon>
        <taxon>Euteleostomi</taxon>
        <taxon>Archelosauria</taxon>
        <taxon>Testudinata</taxon>
        <taxon>Testudines</taxon>
        <taxon>Cryptodira</taxon>
        <taxon>Durocryptodira</taxon>
        <taxon>Testudinoidea</taxon>
        <taxon>Emydidae</taxon>
        <taxon>Chrysemys</taxon>
    </lineage>
</organism>
<dbReference type="SUPFAM" id="SSF48726">
    <property type="entry name" value="Immunoglobulin"/>
    <property type="match status" value="1"/>
</dbReference>
<dbReference type="SMART" id="SM00408">
    <property type="entry name" value="IGc2"/>
    <property type="match status" value="1"/>
</dbReference>